<gene>
    <name evidence="3" type="ORF">ACFTOW_13475</name>
</gene>
<evidence type="ECO:0000313" key="4">
    <source>
        <dbReference type="Proteomes" id="UP001597186"/>
    </source>
</evidence>
<evidence type="ECO:0000256" key="1">
    <source>
        <dbReference type="SAM" id="SignalP"/>
    </source>
</evidence>
<sequence>MKVFIVAMFTFLAFLGSARAGDMSGIANSYFVQATQFYEEYNELREAGEGKAAKRVVLLERISELLEAIIQEHPESDVAVEIVLGRVGDLDLDGVAQLFDAECHLLPILCTDMVVESDPDLQAQVERLIRGRLREYDPNTLAKVWALSEGRSAIFVPHIADEVLDLLVSTIGDLQLMRVVTRTTSPPILGGSHFTVMPSRFESRISYVLHNQAIATSFNIRDASAVFDNMGAPAIEITLDAEGSKKLGEATAHEVGWPLAIALDGEVLSAPVIQSKIASGKGIIRGQFSVSETEVIAAILRAGRLPKAITINP</sequence>
<proteinExistence type="predicted"/>
<dbReference type="EMBL" id="JBHUDD010000094">
    <property type="protein sequence ID" value="MFD1510410.1"/>
    <property type="molecule type" value="Genomic_DNA"/>
</dbReference>
<feature type="signal peptide" evidence="1">
    <location>
        <begin position="1"/>
        <end position="20"/>
    </location>
</feature>
<dbReference type="InterPro" id="IPR054384">
    <property type="entry name" value="SecDF_P1_head"/>
</dbReference>
<feature type="domain" description="SecDF P1 head subdomain" evidence="2">
    <location>
        <begin position="198"/>
        <end position="306"/>
    </location>
</feature>
<dbReference type="Pfam" id="PF22599">
    <property type="entry name" value="SecDF_P1_head"/>
    <property type="match status" value="1"/>
</dbReference>
<feature type="chain" id="PRO_5045851232" description="SecDF P1 head subdomain domain-containing protein" evidence="1">
    <location>
        <begin position="21"/>
        <end position="313"/>
    </location>
</feature>
<name>A0ABW4EGY9_9RHOB</name>
<evidence type="ECO:0000259" key="2">
    <source>
        <dbReference type="Pfam" id="PF22599"/>
    </source>
</evidence>
<accession>A0ABW4EGY9</accession>
<keyword evidence="1" id="KW-0732">Signal</keyword>
<dbReference type="Proteomes" id="UP001597186">
    <property type="component" value="Unassembled WGS sequence"/>
</dbReference>
<dbReference type="RefSeq" id="WP_379916562.1">
    <property type="nucleotide sequence ID" value="NZ_JBHUDD010000094.1"/>
</dbReference>
<evidence type="ECO:0000313" key="3">
    <source>
        <dbReference type="EMBL" id="MFD1510410.1"/>
    </source>
</evidence>
<organism evidence="3 4">
    <name type="scientific">Lacimonas salitolerans</name>
    <dbReference type="NCBI Taxonomy" id="1323750"/>
    <lineage>
        <taxon>Bacteria</taxon>
        <taxon>Pseudomonadati</taxon>
        <taxon>Pseudomonadota</taxon>
        <taxon>Alphaproteobacteria</taxon>
        <taxon>Rhodobacterales</taxon>
        <taxon>Paracoccaceae</taxon>
        <taxon>Lacimonas</taxon>
    </lineage>
</organism>
<comment type="caution">
    <text evidence="3">The sequence shown here is derived from an EMBL/GenBank/DDBJ whole genome shotgun (WGS) entry which is preliminary data.</text>
</comment>
<keyword evidence="4" id="KW-1185">Reference proteome</keyword>
<reference evidence="4" key="1">
    <citation type="journal article" date="2019" name="Int. J. Syst. Evol. Microbiol.">
        <title>The Global Catalogue of Microorganisms (GCM) 10K type strain sequencing project: providing services to taxonomists for standard genome sequencing and annotation.</title>
        <authorList>
            <consortium name="The Broad Institute Genomics Platform"/>
            <consortium name="The Broad Institute Genome Sequencing Center for Infectious Disease"/>
            <person name="Wu L."/>
            <person name="Ma J."/>
        </authorList>
    </citation>
    <scope>NUCLEOTIDE SEQUENCE [LARGE SCALE GENOMIC DNA]</scope>
    <source>
        <strain evidence="4">CGMCC 1.12477</strain>
    </source>
</reference>
<dbReference type="Gene3D" id="3.30.1360.200">
    <property type="match status" value="1"/>
</dbReference>
<protein>
    <recommendedName>
        <fullName evidence="2">SecDF P1 head subdomain domain-containing protein</fullName>
    </recommendedName>
</protein>